<feature type="binding site" evidence="11">
    <location>
        <begin position="240"/>
        <end position="241"/>
    </location>
    <ligand>
        <name>pyridoxal 5'-phosphate</name>
        <dbReference type="ChEBI" id="CHEBI:597326"/>
    </ligand>
</feature>
<evidence type="ECO:0000256" key="5">
    <source>
        <dbReference type="ARBA" id="ARBA00022605"/>
    </source>
</evidence>
<evidence type="ECO:0000256" key="4">
    <source>
        <dbReference type="ARBA" id="ARBA00022576"/>
    </source>
</evidence>
<proteinExistence type="inferred from homology"/>
<dbReference type="HAMAP" id="MF_00160">
    <property type="entry name" value="SerC_aminotrans_5"/>
    <property type="match status" value="1"/>
</dbReference>
<gene>
    <name evidence="11 13" type="primary">serC</name>
    <name evidence="13" type="ORF">GQF01_29000</name>
</gene>
<feature type="binding site" evidence="11">
    <location>
        <position position="155"/>
    </location>
    <ligand>
        <name>pyridoxal 5'-phosphate</name>
        <dbReference type="ChEBI" id="CHEBI:597326"/>
    </ligand>
</feature>
<comment type="pathway">
    <text evidence="2 11">Amino-acid biosynthesis; L-serine biosynthesis; L-serine from 3-phospho-D-glycerate: step 2/3.</text>
</comment>
<comment type="subcellular location">
    <subcellularLocation>
        <location evidence="11">Cytoplasm</location>
    </subcellularLocation>
</comment>
<dbReference type="NCBIfam" id="TIGR01364">
    <property type="entry name" value="serC_1"/>
    <property type="match status" value="1"/>
</dbReference>
<keyword evidence="7 11" id="KW-0663">Pyridoxal phosphate</keyword>
<evidence type="ECO:0000256" key="7">
    <source>
        <dbReference type="ARBA" id="ARBA00022898"/>
    </source>
</evidence>
<dbReference type="InterPro" id="IPR015424">
    <property type="entry name" value="PyrdxlP-dep_Trfase"/>
</dbReference>
<comment type="caution">
    <text evidence="13">The sequence shown here is derived from an EMBL/GenBank/DDBJ whole genome shotgun (WGS) entry which is preliminary data.</text>
</comment>
<feature type="binding site" evidence="11">
    <location>
        <position position="198"/>
    </location>
    <ligand>
        <name>pyridoxal 5'-phosphate</name>
        <dbReference type="ChEBI" id="CHEBI:597326"/>
    </ligand>
</feature>
<comment type="catalytic activity">
    <reaction evidence="10 11">
        <text>O-phospho-L-serine + 2-oxoglutarate = 3-phosphooxypyruvate + L-glutamate</text>
        <dbReference type="Rhea" id="RHEA:14329"/>
        <dbReference type="ChEBI" id="CHEBI:16810"/>
        <dbReference type="ChEBI" id="CHEBI:18110"/>
        <dbReference type="ChEBI" id="CHEBI:29985"/>
        <dbReference type="ChEBI" id="CHEBI:57524"/>
        <dbReference type="EC" id="2.6.1.52"/>
    </reaction>
</comment>
<comment type="caution">
    <text evidence="11">Lacks conserved residue(s) required for the propagation of feature annotation.</text>
</comment>
<dbReference type="GO" id="GO:0030170">
    <property type="term" value="F:pyridoxal phosphate binding"/>
    <property type="evidence" value="ECO:0007669"/>
    <property type="project" value="UniProtKB-UniRule"/>
</dbReference>
<dbReference type="InterPro" id="IPR000192">
    <property type="entry name" value="Aminotrans_V_dom"/>
</dbReference>
<evidence type="ECO:0000256" key="2">
    <source>
        <dbReference type="ARBA" id="ARBA00005099"/>
    </source>
</evidence>
<evidence type="ECO:0000256" key="10">
    <source>
        <dbReference type="ARBA" id="ARBA00049007"/>
    </source>
</evidence>
<accession>A0A6L8V7F6</accession>
<dbReference type="InterPro" id="IPR015422">
    <property type="entry name" value="PyrdxlP-dep_Trfase_small"/>
</dbReference>
<dbReference type="InterPro" id="IPR015421">
    <property type="entry name" value="PyrdxlP-dep_Trfase_major"/>
</dbReference>
<dbReference type="AlphaFoldDB" id="A0A6L8V7F6"/>
<dbReference type="PIRSF" id="PIRSF000525">
    <property type="entry name" value="SerC"/>
    <property type="match status" value="1"/>
</dbReference>
<keyword evidence="14" id="KW-1185">Reference proteome</keyword>
<evidence type="ECO:0000256" key="6">
    <source>
        <dbReference type="ARBA" id="ARBA00022679"/>
    </source>
</evidence>
<dbReference type="EC" id="2.6.1.52" evidence="11"/>
<dbReference type="UniPathway" id="UPA00135">
    <property type="reaction ID" value="UER00197"/>
</dbReference>
<evidence type="ECO:0000259" key="12">
    <source>
        <dbReference type="Pfam" id="PF00266"/>
    </source>
</evidence>
<feature type="binding site" evidence="11">
    <location>
        <begin position="79"/>
        <end position="80"/>
    </location>
    <ligand>
        <name>pyridoxal 5'-phosphate</name>
        <dbReference type="ChEBI" id="CHEBI:597326"/>
    </ligand>
</feature>
<evidence type="ECO:0000256" key="3">
    <source>
        <dbReference type="ARBA" id="ARBA00006904"/>
    </source>
</evidence>
<feature type="binding site" evidence="11">
    <location>
        <position position="45"/>
    </location>
    <ligand>
        <name>L-glutamate</name>
        <dbReference type="ChEBI" id="CHEBI:29985"/>
    </ligand>
</feature>
<comment type="catalytic activity">
    <reaction evidence="9 11">
        <text>4-(phosphooxy)-L-threonine + 2-oxoglutarate = (R)-3-hydroxy-2-oxo-4-phosphooxybutanoate + L-glutamate</text>
        <dbReference type="Rhea" id="RHEA:16573"/>
        <dbReference type="ChEBI" id="CHEBI:16810"/>
        <dbReference type="ChEBI" id="CHEBI:29985"/>
        <dbReference type="ChEBI" id="CHEBI:58452"/>
        <dbReference type="ChEBI" id="CHEBI:58538"/>
        <dbReference type="EC" id="2.6.1.52"/>
    </reaction>
</comment>
<dbReference type="GO" id="GO:0005737">
    <property type="term" value="C:cytoplasm"/>
    <property type="evidence" value="ECO:0007669"/>
    <property type="project" value="UniProtKB-SubCell"/>
</dbReference>
<dbReference type="Gene3D" id="3.90.1150.10">
    <property type="entry name" value="Aspartate Aminotransferase, domain 1"/>
    <property type="match status" value="1"/>
</dbReference>
<comment type="cofactor">
    <cofactor evidence="11">
        <name>pyridoxal 5'-phosphate</name>
        <dbReference type="ChEBI" id="CHEBI:597326"/>
    </cofactor>
    <text evidence="11">Binds 1 pyridoxal phosphate per subunit.</text>
</comment>
<dbReference type="FunFam" id="3.40.640.10:FF:000010">
    <property type="entry name" value="Phosphoserine aminotransferase"/>
    <property type="match status" value="1"/>
</dbReference>
<dbReference type="PANTHER" id="PTHR43247">
    <property type="entry name" value="PHOSPHOSERINE AMINOTRANSFERASE"/>
    <property type="match status" value="1"/>
</dbReference>
<dbReference type="FunFam" id="3.90.1150.10:FF:000006">
    <property type="entry name" value="Phosphoserine aminotransferase"/>
    <property type="match status" value="1"/>
</dbReference>
<feature type="domain" description="Aminotransferase class V" evidence="12">
    <location>
        <begin position="8"/>
        <end position="349"/>
    </location>
</feature>
<dbReference type="Pfam" id="PF00266">
    <property type="entry name" value="Aminotran_5"/>
    <property type="match status" value="1"/>
</dbReference>
<keyword evidence="6 11" id="KW-0808">Transferase</keyword>
<comment type="similarity">
    <text evidence="3 11">Belongs to the class-V pyridoxal-phosphate-dependent aminotransferase family. SerC subfamily.</text>
</comment>
<dbReference type="Gene3D" id="3.40.640.10">
    <property type="entry name" value="Type I PLP-dependent aspartate aminotransferase-like (Major domain)"/>
    <property type="match status" value="1"/>
</dbReference>
<dbReference type="EMBL" id="WTUZ01000038">
    <property type="protein sequence ID" value="MZQ86144.1"/>
    <property type="molecule type" value="Genomic_DNA"/>
</dbReference>
<keyword evidence="11" id="KW-0963">Cytoplasm</keyword>
<dbReference type="InterPro" id="IPR022278">
    <property type="entry name" value="Pser_aminoTfrase"/>
</dbReference>
<feature type="binding site" evidence="11">
    <location>
        <position position="105"/>
    </location>
    <ligand>
        <name>pyridoxal 5'-phosphate</name>
        <dbReference type="ChEBI" id="CHEBI:597326"/>
    </ligand>
</feature>
<name>A0A6L8V7F6_9BACL</name>
<dbReference type="RefSeq" id="WP_161410462.1">
    <property type="nucleotide sequence ID" value="NZ_WTUZ01000038.1"/>
</dbReference>
<reference evidence="13 14" key="1">
    <citation type="submission" date="2019-12" db="EMBL/GenBank/DDBJ databases">
        <title>Paenibacillus sp. nov. sp. isolated from soil.</title>
        <authorList>
            <person name="Kim J."/>
            <person name="Jeong S.E."/>
            <person name="Jung H.S."/>
            <person name="Jeon C.O."/>
        </authorList>
    </citation>
    <scope>NUCLEOTIDE SEQUENCE [LARGE SCALE GENOMIC DNA]</scope>
    <source>
        <strain evidence="13 14">5J-6</strain>
    </source>
</reference>
<evidence type="ECO:0000313" key="14">
    <source>
        <dbReference type="Proteomes" id="UP000481087"/>
    </source>
</evidence>
<feature type="binding site" evidence="11">
    <location>
        <position position="175"/>
    </location>
    <ligand>
        <name>pyridoxal 5'-phosphate</name>
        <dbReference type="ChEBI" id="CHEBI:597326"/>
    </ligand>
</feature>
<keyword evidence="5 11" id="KW-0028">Amino-acid biosynthesis</keyword>
<evidence type="ECO:0000256" key="8">
    <source>
        <dbReference type="ARBA" id="ARBA00023299"/>
    </source>
</evidence>
<evidence type="ECO:0000256" key="9">
    <source>
        <dbReference type="ARBA" id="ARBA00047630"/>
    </source>
</evidence>
<sequence>MHVTNRRYNFNPGPAALPLDVLEEAQQQFIDYEGKGISLLEMSHRSRTVEEMNHETQTLLLSLLDLPKGYEVLFMGGGASTQFALLPMNFLAPHLTANYVLTGSFAEKAYKEASYLGRTHVAASSKEQGWRGIPDLGTKDLSRDAAYVHITMNNTIEGSRYAEIPEVGDTPLVGDMTSEILSRKLDLQKFSMFYAGAQKNLGPAGVTVVVIRESWLEQASKEIPEIMRYSTFATNKSLFNTPPVHAIYMTNLVLKWAHNQGGVKQLERRNLAKAGLIYDVIDASSGFYQGIIDPKDRSPMNITWRLGNEELERRFILESETHGFEGLAGHRSVGGLRASAYNAVPDEACQALAAFMLDFARRNG</sequence>
<evidence type="ECO:0000313" key="13">
    <source>
        <dbReference type="EMBL" id="MZQ86144.1"/>
    </source>
</evidence>
<evidence type="ECO:0000256" key="1">
    <source>
        <dbReference type="ARBA" id="ARBA00003483"/>
    </source>
</evidence>
<feature type="modified residue" description="N6-(pyridoxal phosphate)lysine" evidence="11">
    <location>
        <position position="199"/>
    </location>
</feature>
<dbReference type="GO" id="GO:0006564">
    <property type="term" value="P:L-serine biosynthetic process"/>
    <property type="evidence" value="ECO:0007669"/>
    <property type="project" value="UniProtKB-UniRule"/>
</dbReference>
<comment type="function">
    <text evidence="1 11">Catalyzes the reversible conversion of 3-phosphohydroxypyruvate to phosphoserine and of 3-hydroxy-2-oxo-4-phosphonooxybutanoate to phosphohydroxythreonine.</text>
</comment>
<evidence type="ECO:0000256" key="11">
    <source>
        <dbReference type="HAMAP-Rule" id="MF_00160"/>
    </source>
</evidence>
<dbReference type="NCBIfam" id="NF003764">
    <property type="entry name" value="PRK05355.1"/>
    <property type="match status" value="1"/>
</dbReference>
<comment type="subunit">
    <text evidence="11">Homodimer.</text>
</comment>
<dbReference type="SUPFAM" id="SSF53383">
    <property type="entry name" value="PLP-dependent transferases"/>
    <property type="match status" value="1"/>
</dbReference>
<dbReference type="GO" id="GO:0004648">
    <property type="term" value="F:O-phospho-L-serine:2-oxoglutarate aminotransferase activity"/>
    <property type="evidence" value="ECO:0007669"/>
    <property type="project" value="UniProtKB-UniRule"/>
</dbReference>
<keyword evidence="8 11" id="KW-0718">Serine biosynthesis</keyword>
<keyword evidence="4 11" id="KW-0032">Aminotransferase</keyword>
<dbReference type="PANTHER" id="PTHR43247:SF1">
    <property type="entry name" value="PHOSPHOSERINE AMINOTRANSFERASE"/>
    <property type="match status" value="1"/>
</dbReference>
<protein>
    <recommendedName>
        <fullName evidence="11">Phosphoserine aminotransferase</fullName>
        <ecNumber evidence="11">2.6.1.52</ecNumber>
    </recommendedName>
    <alternativeName>
        <fullName evidence="11">Phosphohydroxythreonine aminotransferase</fullName>
        <shortName evidence="11">PSAT</shortName>
    </alternativeName>
</protein>
<dbReference type="Proteomes" id="UP000481087">
    <property type="component" value="Unassembled WGS sequence"/>
</dbReference>
<organism evidence="13 14">
    <name type="scientific">Paenibacillus silvestris</name>
    <dbReference type="NCBI Taxonomy" id="2606219"/>
    <lineage>
        <taxon>Bacteria</taxon>
        <taxon>Bacillati</taxon>
        <taxon>Bacillota</taxon>
        <taxon>Bacilli</taxon>
        <taxon>Bacillales</taxon>
        <taxon>Paenibacillaceae</taxon>
        <taxon>Paenibacillus</taxon>
    </lineage>
</organism>